<keyword evidence="2" id="KW-1185">Reference proteome</keyword>
<accession>A0A1G5D8F3</accession>
<evidence type="ECO:0008006" key="3">
    <source>
        <dbReference type="Google" id="ProtNLM"/>
    </source>
</evidence>
<dbReference type="InterPro" id="IPR049825">
    <property type="entry name" value="Lasso_PadeA-like"/>
</dbReference>
<evidence type="ECO:0000313" key="2">
    <source>
        <dbReference type="Proteomes" id="UP000198538"/>
    </source>
</evidence>
<organism evidence="1 2">
    <name type="scientific">Paenibacillus polysaccharolyticus</name>
    <dbReference type="NCBI Taxonomy" id="582692"/>
    <lineage>
        <taxon>Bacteria</taxon>
        <taxon>Bacillati</taxon>
        <taxon>Bacillota</taxon>
        <taxon>Bacilli</taxon>
        <taxon>Bacillales</taxon>
        <taxon>Paenibacillaceae</taxon>
        <taxon>Paenibacillus</taxon>
    </lineage>
</organism>
<dbReference type="RefSeq" id="WP_139168848.1">
    <property type="nucleotide sequence ID" value="NZ_FMVM01000002.1"/>
</dbReference>
<sequence length="48" mass="5549">METKKAPWQEPKLEVLDVRQQTMAGRGYKQIDWISEHDADLYNPASSS</sequence>
<dbReference type="Proteomes" id="UP000198538">
    <property type="component" value="Unassembled WGS sequence"/>
</dbReference>
<dbReference type="AlphaFoldDB" id="A0A1G5D8F3"/>
<proteinExistence type="predicted"/>
<reference evidence="2" key="1">
    <citation type="submission" date="2016-10" db="EMBL/GenBank/DDBJ databases">
        <authorList>
            <person name="Varghese N."/>
            <person name="Submissions S."/>
        </authorList>
    </citation>
    <scope>NUCLEOTIDE SEQUENCE [LARGE SCALE GENOMIC DNA]</scope>
    <source>
        <strain evidence="2">BL9</strain>
    </source>
</reference>
<dbReference type="EMBL" id="FMVM01000002">
    <property type="protein sequence ID" value="SCY10791.1"/>
    <property type="molecule type" value="Genomic_DNA"/>
</dbReference>
<evidence type="ECO:0000313" key="1">
    <source>
        <dbReference type="EMBL" id="SCY10791.1"/>
    </source>
</evidence>
<dbReference type="NCBIfam" id="NF033524">
    <property type="entry name" value="lasso_PadeA_fam"/>
    <property type="match status" value="1"/>
</dbReference>
<protein>
    <recommendedName>
        <fullName evidence="3">Paeninodin family lasso peptide</fullName>
    </recommendedName>
</protein>
<name>A0A1G5D8F3_9BACL</name>
<gene>
    <name evidence="1" type="ORF">SAMN05720606_102376</name>
</gene>